<evidence type="ECO:0000313" key="3">
    <source>
        <dbReference type="Proteomes" id="UP001589747"/>
    </source>
</evidence>
<sequence>MKKKLLFVMNNLTCGGAEKALVSLLGTIDYSRFDVDLLLFKHEGLFMKQIPQQVRLLAEPRDYRYFDMPVKTAVADCLRRGRLGLAVARVRAGFIFRGEPNRVRCEQRVWKYVAQSLPPLAQSYDAVIGYLEKNPIYYGVEKVNAVRKIGFIHNDYDRLGMDPGLDYAYFEQLDDIVTVSEGCVEVLKKRFPMLEDRIALMPNIVSPALIRELAQEQAPDLARGALTLVSVGRLSAQKGYELAIEACALLVAAGYDVKWTVIGEGEERERLSALIRARGLTERFLLAGLRENPYAYMRQSDIFVQTSRFEGKSVAIDEAKILGKPIVVTDFPTAKDQIEDGVNGLIAAMDARSVTEAIRRLAEEPALRESFARRLAEEELGTEQEIETLYRFIS</sequence>
<gene>
    <name evidence="2" type="ORF">ACFFSY_03870</name>
</gene>
<comment type="caution">
    <text evidence="2">The sequence shown here is derived from an EMBL/GenBank/DDBJ whole genome shotgun (WGS) entry which is preliminary data.</text>
</comment>
<proteinExistence type="predicted"/>
<keyword evidence="3" id="KW-1185">Reference proteome</keyword>
<dbReference type="EMBL" id="JBHMDO010000008">
    <property type="protein sequence ID" value="MFB9325059.1"/>
    <property type="molecule type" value="Genomic_DNA"/>
</dbReference>
<dbReference type="PANTHER" id="PTHR12526">
    <property type="entry name" value="GLYCOSYLTRANSFERASE"/>
    <property type="match status" value="1"/>
</dbReference>
<dbReference type="Proteomes" id="UP001589747">
    <property type="component" value="Unassembled WGS sequence"/>
</dbReference>
<keyword evidence="2" id="KW-0808">Transferase</keyword>
<name>A0ABV5KIL8_9BACL</name>
<feature type="domain" description="Glycosyl transferase family 1" evidence="1">
    <location>
        <begin position="224"/>
        <end position="373"/>
    </location>
</feature>
<dbReference type="InterPro" id="IPR001296">
    <property type="entry name" value="Glyco_trans_1"/>
</dbReference>
<protein>
    <submittedName>
        <fullName evidence="2">Glycosyltransferase</fullName>
        <ecNumber evidence="2">2.4.-.-</ecNumber>
    </submittedName>
</protein>
<organism evidence="2 3">
    <name type="scientific">Paenibacillus aurantiacus</name>
    <dbReference type="NCBI Taxonomy" id="1936118"/>
    <lineage>
        <taxon>Bacteria</taxon>
        <taxon>Bacillati</taxon>
        <taxon>Bacillota</taxon>
        <taxon>Bacilli</taxon>
        <taxon>Bacillales</taxon>
        <taxon>Paenibacillaceae</taxon>
        <taxon>Paenibacillus</taxon>
    </lineage>
</organism>
<dbReference type="CDD" id="cd03811">
    <property type="entry name" value="GT4_GT28_WabH-like"/>
    <property type="match status" value="1"/>
</dbReference>
<reference evidence="2 3" key="1">
    <citation type="submission" date="2024-09" db="EMBL/GenBank/DDBJ databases">
        <authorList>
            <person name="Sun Q."/>
            <person name="Mori K."/>
        </authorList>
    </citation>
    <scope>NUCLEOTIDE SEQUENCE [LARGE SCALE GENOMIC DNA]</scope>
    <source>
        <strain evidence="2 3">TISTR 2452</strain>
    </source>
</reference>
<evidence type="ECO:0000313" key="2">
    <source>
        <dbReference type="EMBL" id="MFB9325059.1"/>
    </source>
</evidence>
<dbReference type="GO" id="GO:0016757">
    <property type="term" value="F:glycosyltransferase activity"/>
    <property type="evidence" value="ECO:0007669"/>
    <property type="project" value="UniProtKB-KW"/>
</dbReference>
<evidence type="ECO:0000259" key="1">
    <source>
        <dbReference type="Pfam" id="PF00534"/>
    </source>
</evidence>
<dbReference type="Gene3D" id="3.40.50.2000">
    <property type="entry name" value="Glycogen Phosphorylase B"/>
    <property type="match status" value="2"/>
</dbReference>
<accession>A0ABV5KIL8</accession>
<dbReference type="SUPFAM" id="SSF53756">
    <property type="entry name" value="UDP-Glycosyltransferase/glycogen phosphorylase"/>
    <property type="match status" value="1"/>
</dbReference>
<dbReference type="Pfam" id="PF00534">
    <property type="entry name" value="Glycos_transf_1"/>
    <property type="match status" value="1"/>
</dbReference>
<keyword evidence="2" id="KW-0328">Glycosyltransferase</keyword>
<dbReference type="RefSeq" id="WP_377490159.1">
    <property type="nucleotide sequence ID" value="NZ_JBHMDO010000008.1"/>
</dbReference>
<dbReference type="EC" id="2.4.-.-" evidence="2"/>